<dbReference type="eggNOG" id="COG0583">
    <property type="taxonomic scope" value="Bacteria"/>
</dbReference>
<dbReference type="OrthoDB" id="9785745at2"/>
<dbReference type="RefSeq" id="WP_012120679.1">
    <property type="nucleotide sequence ID" value="NC_009767.1"/>
</dbReference>
<name>A7NL82_ROSCS</name>
<dbReference type="PANTHER" id="PTHR30126">
    <property type="entry name" value="HTH-TYPE TRANSCRIPTIONAL REGULATOR"/>
    <property type="match status" value="1"/>
</dbReference>
<keyword evidence="6" id="KW-1185">Reference proteome</keyword>
<accession>A7NL82</accession>
<evidence type="ECO:0000313" key="6">
    <source>
        <dbReference type="Proteomes" id="UP000000263"/>
    </source>
</evidence>
<dbReference type="STRING" id="383372.Rcas_2171"/>
<dbReference type="Gene3D" id="3.40.190.290">
    <property type="match status" value="1"/>
</dbReference>
<dbReference type="AlphaFoldDB" id="A7NL82"/>
<keyword evidence="2" id="KW-0805">Transcription regulation</keyword>
<comment type="similarity">
    <text evidence="1">Belongs to the LysR transcriptional regulatory family.</text>
</comment>
<dbReference type="GO" id="GO:0000976">
    <property type="term" value="F:transcription cis-regulatory region binding"/>
    <property type="evidence" value="ECO:0007669"/>
    <property type="project" value="TreeGrafter"/>
</dbReference>
<evidence type="ECO:0000313" key="5">
    <source>
        <dbReference type="EMBL" id="ABU58255.1"/>
    </source>
</evidence>
<sequence>MAAITFNHIYLDVASVEGPVDHSDLLLTPWREDDPVGIAAPDHPLAAQPSLRRATCTERLYPQSRFWNARDAGACIDAPWISIRVAMEPGSAEAIKQAVAARLGISVVSRVTIQIEPETRRLVLLPIADLTIRRSLTCVRHIDRPVSRALEAWLRMTSDDNETSPLSSGSQAPSP</sequence>
<keyword evidence="3" id="KW-0804">Transcription</keyword>
<evidence type="ECO:0000259" key="4">
    <source>
        <dbReference type="Pfam" id="PF03466"/>
    </source>
</evidence>
<dbReference type="SUPFAM" id="SSF53850">
    <property type="entry name" value="Periplasmic binding protein-like II"/>
    <property type="match status" value="1"/>
</dbReference>
<reference evidence="5 6" key="1">
    <citation type="submission" date="2007-08" db="EMBL/GenBank/DDBJ databases">
        <title>Complete sequence of Roseiflexus castenholzii DSM 13941.</title>
        <authorList>
            <consortium name="US DOE Joint Genome Institute"/>
            <person name="Copeland A."/>
            <person name="Lucas S."/>
            <person name="Lapidus A."/>
            <person name="Barry K."/>
            <person name="Glavina del Rio T."/>
            <person name="Dalin E."/>
            <person name="Tice H."/>
            <person name="Pitluck S."/>
            <person name="Thompson L.S."/>
            <person name="Brettin T."/>
            <person name="Bruce D."/>
            <person name="Detter J.C."/>
            <person name="Han C."/>
            <person name="Tapia R."/>
            <person name="Schmutz J."/>
            <person name="Larimer F."/>
            <person name="Land M."/>
            <person name="Hauser L."/>
            <person name="Kyrpides N."/>
            <person name="Mikhailova N."/>
            <person name="Bryant D.A."/>
            <person name="Hanada S."/>
            <person name="Tsukatani Y."/>
            <person name="Richardson P."/>
        </authorList>
    </citation>
    <scope>NUCLEOTIDE SEQUENCE [LARGE SCALE GENOMIC DNA]</scope>
    <source>
        <strain evidence="6">DSM 13941 / HLO8</strain>
    </source>
</reference>
<feature type="domain" description="LysR substrate-binding" evidence="4">
    <location>
        <begin position="11"/>
        <end position="156"/>
    </location>
</feature>
<dbReference type="InterPro" id="IPR005119">
    <property type="entry name" value="LysR_subst-bd"/>
</dbReference>
<dbReference type="KEGG" id="rca:Rcas_2171"/>
<dbReference type="Proteomes" id="UP000000263">
    <property type="component" value="Chromosome"/>
</dbReference>
<dbReference type="EMBL" id="CP000804">
    <property type="protein sequence ID" value="ABU58255.1"/>
    <property type="molecule type" value="Genomic_DNA"/>
</dbReference>
<evidence type="ECO:0000256" key="3">
    <source>
        <dbReference type="ARBA" id="ARBA00023163"/>
    </source>
</evidence>
<proteinExistence type="inferred from homology"/>
<organism evidence="5 6">
    <name type="scientific">Roseiflexus castenholzii (strain DSM 13941 / HLO8)</name>
    <dbReference type="NCBI Taxonomy" id="383372"/>
    <lineage>
        <taxon>Bacteria</taxon>
        <taxon>Bacillati</taxon>
        <taxon>Chloroflexota</taxon>
        <taxon>Chloroflexia</taxon>
        <taxon>Chloroflexales</taxon>
        <taxon>Roseiflexineae</taxon>
        <taxon>Roseiflexaceae</taxon>
        <taxon>Roseiflexus</taxon>
    </lineage>
</organism>
<evidence type="ECO:0000256" key="2">
    <source>
        <dbReference type="ARBA" id="ARBA00023015"/>
    </source>
</evidence>
<gene>
    <name evidence="5" type="ordered locus">Rcas_2171</name>
</gene>
<dbReference type="Pfam" id="PF03466">
    <property type="entry name" value="LysR_substrate"/>
    <property type="match status" value="1"/>
</dbReference>
<dbReference type="HOGENOM" id="CLU_1531410_0_0_0"/>
<dbReference type="GO" id="GO:0006355">
    <property type="term" value="P:regulation of DNA-templated transcription"/>
    <property type="evidence" value="ECO:0007669"/>
    <property type="project" value="TreeGrafter"/>
</dbReference>
<protein>
    <submittedName>
        <fullName evidence="5">Transcriptional regulator, LysR family</fullName>
    </submittedName>
</protein>
<dbReference type="PANTHER" id="PTHR30126:SF39">
    <property type="entry name" value="HTH-TYPE TRANSCRIPTIONAL REGULATOR CYSL"/>
    <property type="match status" value="1"/>
</dbReference>
<evidence type="ECO:0000256" key="1">
    <source>
        <dbReference type="ARBA" id="ARBA00009437"/>
    </source>
</evidence>